<dbReference type="Proteomes" id="UP000311919">
    <property type="component" value="Unassembled WGS sequence"/>
</dbReference>
<evidence type="ECO:0000313" key="1">
    <source>
        <dbReference type="EMBL" id="TNN16225.1"/>
    </source>
</evidence>
<reference evidence="1 2" key="1">
    <citation type="submission" date="2019-03" db="EMBL/GenBank/DDBJ databases">
        <title>An improved genome assembly of the fluke Schistosoma japonicum.</title>
        <authorList>
            <person name="Hu W."/>
            <person name="Luo F."/>
            <person name="Yin M."/>
            <person name="Mo X."/>
            <person name="Sun C."/>
            <person name="Wu Q."/>
            <person name="Zhu B."/>
            <person name="Xiang M."/>
            <person name="Wang J."/>
            <person name="Wang Y."/>
            <person name="Zhang T."/>
            <person name="Xu B."/>
            <person name="Zheng H."/>
            <person name="Feng Z."/>
        </authorList>
    </citation>
    <scope>NUCLEOTIDE SEQUENCE [LARGE SCALE GENOMIC DNA]</scope>
    <source>
        <strain evidence="1">HuSjv2</strain>
        <tissue evidence="1">Worms</tissue>
    </source>
</reference>
<keyword evidence="2" id="KW-1185">Reference proteome</keyword>
<accession>A0A4Z2DIC0</accession>
<comment type="caution">
    <text evidence="1">The sequence shown here is derived from an EMBL/GenBank/DDBJ whole genome shotgun (WGS) entry which is preliminary data.</text>
</comment>
<protein>
    <submittedName>
        <fullName evidence="1">Uncharacterized protein</fullName>
    </submittedName>
</protein>
<name>A0A4Z2DIC0_SCHJA</name>
<gene>
    <name evidence="1" type="ORF">EWB00_000614</name>
</gene>
<dbReference type="OrthoDB" id="441444at2759"/>
<dbReference type="EMBL" id="SKCS01000123">
    <property type="protein sequence ID" value="TNN16225.1"/>
    <property type="molecule type" value="Genomic_DNA"/>
</dbReference>
<dbReference type="AlphaFoldDB" id="A0A4Z2DIC0"/>
<sequence length="326" mass="38915">MFKPTGILWEFPTIHSLLNTLECKKSIHMTSSLERWYVPFLRAPRVYNPSKKPLVYADDWENEPYKPKNRNEYILPIKSLKDFQSLDERCKNLFTYSFVYKKQEYDENIINTFEELGIKPTDDSLAAQVIRMTLGLRYKKWRLKEHPRCVTLERATKCLMKARWRTLRLLRATNLSEFNRITAALKITGYQHVDPYKLGTNDPVVQRKLSVRKECYQRRLGKLAVLKTKLSASEEEFYRRKNVLLSSLLNDVTLLVDSNNPDQKRHKAESLMKQLFSEVVEERKLDALKEPEEDHFAWYTKEAKERERYMIQQAQKLEKQQRKTRK</sequence>
<organism evidence="1 2">
    <name type="scientific">Schistosoma japonicum</name>
    <name type="common">Blood fluke</name>
    <dbReference type="NCBI Taxonomy" id="6182"/>
    <lineage>
        <taxon>Eukaryota</taxon>
        <taxon>Metazoa</taxon>
        <taxon>Spiralia</taxon>
        <taxon>Lophotrochozoa</taxon>
        <taxon>Platyhelminthes</taxon>
        <taxon>Trematoda</taxon>
        <taxon>Digenea</taxon>
        <taxon>Strigeidida</taxon>
        <taxon>Schistosomatoidea</taxon>
        <taxon>Schistosomatidae</taxon>
        <taxon>Schistosoma</taxon>
    </lineage>
</organism>
<proteinExistence type="predicted"/>
<evidence type="ECO:0000313" key="2">
    <source>
        <dbReference type="Proteomes" id="UP000311919"/>
    </source>
</evidence>